<dbReference type="EMBL" id="RPFW01000001">
    <property type="protein sequence ID" value="TVZ06563.1"/>
    <property type="molecule type" value="Genomic_DNA"/>
</dbReference>
<dbReference type="PANTHER" id="PTHR34310">
    <property type="entry name" value="DUF427 DOMAIN PROTEIN (AFU_ORTHOLOGUE AFUA_3G02220)"/>
    <property type="match status" value="1"/>
</dbReference>
<evidence type="ECO:0000259" key="2">
    <source>
        <dbReference type="Pfam" id="PF04248"/>
    </source>
</evidence>
<dbReference type="Gene3D" id="2.170.150.40">
    <property type="entry name" value="Domain of unknown function (DUF427)"/>
    <property type="match status" value="2"/>
</dbReference>
<feature type="domain" description="DUF427" evidence="2">
    <location>
        <begin position="38"/>
        <end position="125"/>
    </location>
</feature>
<evidence type="ECO:0000256" key="1">
    <source>
        <dbReference type="SAM" id="MobiDB-lite"/>
    </source>
</evidence>
<dbReference type="AlphaFoldDB" id="A0A6P2CAH8"/>
<feature type="domain" description="DUF427" evidence="2">
    <location>
        <begin position="160"/>
        <end position="253"/>
    </location>
</feature>
<name>A0A6P2CAH8_9ACTN</name>
<keyword evidence="4" id="KW-1185">Reference proteome</keyword>
<comment type="caution">
    <text evidence="3">The sequence shown here is derived from an EMBL/GenBank/DDBJ whole genome shotgun (WGS) entry which is preliminary data.</text>
</comment>
<protein>
    <submittedName>
        <fullName evidence="3">DUF427 domain-containing protein</fullName>
    </submittedName>
</protein>
<feature type="compositionally biased region" description="Basic residues" evidence="1">
    <location>
        <begin position="1"/>
        <end position="14"/>
    </location>
</feature>
<proteinExistence type="predicted"/>
<evidence type="ECO:0000313" key="3">
    <source>
        <dbReference type="EMBL" id="TVZ06563.1"/>
    </source>
</evidence>
<accession>A0A6P2CAH8</accession>
<dbReference type="PANTHER" id="PTHR34310:SF9">
    <property type="entry name" value="BLR5716 PROTEIN"/>
    <property type="match status" value="1"/>
</dbReference>
<dbReference type="Pfam" id="PF04248">
    <property type="entry name" value="NTP_transf_9"/>
    <property type="match status" value="2"/>
</dbReference>
<gene>
    <name evidence="3" type="ORF">EAS64_03975</name>
</gene>
<sequence length="273" mass="30831">MRRRLSGSARRGRSHPVTGGYPPALPPVNHTAPVPRRIRATLAGQTVLDTMSALYVWEWSHYPQYYIPLADIDPAVLVDEQHEQKLSRGTARRYSLQVGDVTRPAALRVYGDDAVVEGLAGRARFEWDSLDAWFEEDEQVFVHARDPYTRVDALRSTRSVRVELEGVVLAESSSPVMVFETGLPTRYYLNRTEVDFTHLAPTNTLTACPYKGTTSGYWTAHLGDTSYSDIAWTYDFPIRQLLPIAGLIAFYNEKVDTFLDGRLLDRPVDLPSR</sequence>
<dbReference type="Proteomes" id="UP000460272">
    <property type="component" value="Unassembled WGS sequence"/>
</dbReference>
<dbReference type="OrthoDB" id="285364at2"/>
<reference evidence="3 4" key="1">
    <citation type="submission" date="2018-11" db="EMBL/GenBank/DDBJ databases">
        <title>Trebonia kvetii gen.nov., sp.nov., a novel acidophilic actinobacterium, and proposal of the new actinobacterial family Treboniaceae fam. nov.</title>
        <authorList>
            <person name="Rapoport D."/>
            <person name="Sagova-Mareckova M."/>
            <person name="Sedlacek I."/>
            <person name="Provaznik J."/>
            <person name="Kralova S."/>
            <person name="Pavlinic D."/>
            <person name="Benes V."/>
            <person name="Kopecky J."/>
        </authorList>
    </citation>
    <scope>NUCLEOTIDE SEQUENCE [LARGE SCALE GENOMIC DNA]</scope>
    <source>
        <strain evidence="3 4">15Tr583</strain>
    </source>
</reference>
<feature type="region of interest" description="Disordered" evidence="1">
    <location>
        <begin position="1"/>
        <end position="32"/>
    </location>
</feature>
<organism evidence="3 4">
    <name type="scientific">Trebonia kvetii</name>
    <dbReference type="NCBI Taxonomy" id="2480626"/>
    <lineage>
        <taxon>Bacteria</taxon>
        <taxon>Bacillati</taxon>
        <taxon>Actinomycetota</taxon>
        <taxon>Actinomycetes</taxon>
        <taxon>Streptosporangiales</taxon>
        <taxon>Treboniaceae</taxon>
        <taxon>Trebonia</taxon>
    </lineage>
</organism>
<dbReference type="InterPro" id="IPR007361">
    <property type="entry name" value="DUF427"/>
</dbReference>
<evidence type="ECO:0000313" key="4">
    <source>
        <dbReference type="Proteomes" id="UP000460272"/>
    </source>
</evidence>
<dbReference type="InterPro" id="IPR038694">
    <property type="entry name" value="DUF427_sf"/>
</dbReference>